<dbReference type="PATRIC" id="fig|1581420.6.peg.2167"/>
<dbReference type="Proteomes" id="UP000053464">
    <property type="component" value="Unassembled WGS sequence"/>
</dbReference>
<evidence type="ECO:0000256" key="1">
    <source>
        <dbReference type="SAM" id="MobiDB-lite"/>
    </source>
</evidence>
<name>A0A0G9MW01_9SPHN</name>
<keyword evidence="2" id="KW-0472">Membrane</keyword>
<accession>A0A0G9MW01</accession>
<feature type="compositionally biased region" description="Gly residues" evidence="1">
    <location>
        <begin position="126"/>
        <end position="149"/>
    </location>
</feature>
<protein>
    <recommendedName>
        <fullName evidence="5">TonB C-terminal domain-containing protein</fullName>
    </recommendedName>
</protein>
<gene>
    <name evidence="3" type="ORF">AAW00_10585</name>
</gene>
<keyword evidence="4" id="KW-1185">Reference proteome</keyword>
<keyword evidence="2" id="KW-1133">Transmembrane helix</keyword>
<dbReference type="RefSeq" id="WP_047004593.1">
    <property type="nucleotide sequence ID" value="NZ_LBHB01000002.1"/>
</dbReference>
<evidence type="ECO:0000313" key="4">
    <source>
        <dbReference type="Proteomes" id="UP000053464"/>
    </source>
</evidence>
<dbReference type="AlphaFoldDB" id="A0A0G9MW01"/>
<evidence type="ECO:0000313" key="3">
    <source>
        <dbReference type="EMBL" id="KLE34906.1"/>
    </source>
</evidence>
<sequence length="245" mass="25252">MTGQAGAGFTTAKKRLDWKLVVLIALLHVVALYGLARLLAPEFTARVMESATSMVTVTVRTYEEPETEPSIPPPQPDEGAAGEEGREATPREVVAPPQPLPRPSPAPRASSTGSANTSGAREEGEGTGAGGTGDGTGSGRGGSGAGGAVAVGPSVRSGQINAASDFPVPEGGRQARFGKSVTVSFIVGIDGRARNCRVVDTQVDAEATARVCPLVIERIRFNPATTADGTPVEAAYGWRQDFRGR</sequence>
<evidence type="ECO:0000256" key="2">
    <source>
        <dbReference type="SAM" id="Phobius"/>
    </source>
</evidence>
<evidence type="ECO:0008006" key="5">
    <source>
        <dbReference type="Google" id="ProtNLM"/>
    </source>
</evidence>
<dbReference type="OrthoDB" id="7390536at2"/>
<feature type="transmembrane region" description="Helical" evidence="2">
    <location>
        <begin position="20"/>
        <end position="40"/>
    </location>
</feature>
<organism evidence="3 4">
    <name type="scientific">Aurantiacibacter luteus</name>
    <dbReference type="NCBI Taxonomy" id="1581420"/>
    <lineage>
        <taxon>Bacteria</taxon>
        <taxon>Pseudomonadati</taxon>
        <taxon>Pseudomonadota</taxon>
        <taxon>Alphaproteobacteria</taxon>
        <taxon>Sphingomonadales</taxon>
        <taxon>Erythrobacteraceae</taxon>
        <taxon>Aurantiacibacter</taxon>
    </lineage>
</organism>
<feature type="compositionally biased region" description="Low complexity" evidence="1">
    <location>
        <begin position="107"/>
        <end position="119"/>
    </location>
</feature>
<proteinExistence type="predicted"/>
<feature type="region of interest" description="Disordered" evidence="1">
    <location>
        <begin position="61"/>
        <end position="152"/>
    </location>
</feature>
<dbReference type="Gene3D" id="3.30.1150.10">
    <property type="match status" value="1"/>
</dbReference>
<feature type="compositionally biased region" description="Pro residues" evidence="1">
    <location>
        <begin position="96"/>
        <end position="106"/>
    </location>
</feature>
<dbReference type="EMBL" id="LBHB01000002">
    <property type="protein sequence ID" value="KLE34906.1"/>
    <property type="molecule type" value="Genomic_DNA"/>
</dbReference>
<comment type="caution">
    <text evidence="3">The sequence shown here is derived from an EMBL/GenBank/DDBJ whole genome shotgun (WGS) entry which is preliminary data.</text>
</comment>
<dbReference type="STRING" id="1581420.AAW00_10585"/>
<keyword evidence="2" id="KW-0812">Transmembrane</keyword>
<reference evidence="3 4" key="1">
    <citation type="submission" date="2015-04" db="EMBL/GenBank/DDBJ databases">
        <title>The draft genome sequence of Erythrobacter luteus KA37.</title>
        <authorList>
            <person name="Zhuang L."/>
            <person name="Liu Y."/>
            <person name="Shao Z."/>
        </authorList>
    </citation>
    <scope>NUCLEOTIDE SEQUENCE [LARGE SCALE GENOMIC DNA]</scope>
    <source>
        <strain evidence="3 4">KA37</strain>
    </source>
</reference>